<keyword evidence="3" id="KW-1185">Reference proteome</keyword>
<evidence type="ECO:0000256" key="1">
    <source>
        <dbReference type="SAM" id="MobiDB-lite"/>
    </source>
</evidence>
<gene>
    <name evidence="2" type="ORF">MRATA1EN1_LOCUS3420</name>
</gene>
<name>A0ABN8Y200_RANTA</name>
<evidence type="ECO:0000313" key="2">
    <source>
        <dbReference type="EMBL" id="CAI9154458.1"/>
    </source>
</evidence>
<protein>
    <submittedName>
        <fullName evidence="2">Uncharacterized protein</fullName>
    </submittedName>
</protein>
<reference evidence="2" key="1">
    <citation type="submission" date="2023-04" db="EMBL/GenBank/DDBJ databases">
        <authorList>
            <consortium name="ELIXIR-Norway"/>
        </authorList>
    </citation>
    <scope>NUCLEOTIDE SEQUENCE [LARGE SCALE GENOMIC DNA]</scope>
</reference>
<feature type="region of interest" description="Disordered" evidence="1">
    <location>
        <begin position="72"/>
        <end position="110"/>
    </location>
</feature>
<proteinExistence type="predicted"/>
<sequence length="110" mass="11670">MRLNEVWMSQRKTIQLQKGPSTDFVLINGLLQATTFSIILRKGERRLGHSAGGSGGVERASGDLYPCSGAGGLSWVPSPGAPRDRSQGRGSGWGAYSPRPPSPPPAFDYG</sequence>
<accession>A0ABN8Y200</accession>
<dbReference type="EMBL" id="OX459947">
    <property type="protein sequence ID" value="CAI9154458.1"/>
    <property type="molecule type" value="Genomic_DNA"/>
</dbReference>
<dbReference type="Proteomes" id="UP001176941">
    <property type="component" value="Chromosome 11"/>
</dbReference>
<organism evidence="2 3">
    <name type="scientific">Rangifer tarandus platyrhynchus</name>
    <name type="common">Svalbard reindeer</name>
    <dbReference type="NCBI Taxonomy" id="3082113"/>
    <lineage>
        <taxon>Eukaryota</taxon>
        <taxon>Metazoa</taxon>
        <taxon>Chordata</taxon>
        <taxon>Craniata</taxon>
        <taxon>Vertebrata</taxon>
        <taxon>Euteleostomi</taxon>
        <taxon>Mammalia</taxon>
        <taxon>Eutheria</taxon>
        <taxon>Laurasiatheria</taxon>
        <taxon>Artiodactyla</taxon>
        <taxon>Ruminantia</taxon>
        <taxon>Pecora</taxon>
        <taxon>Cervidae</taxon>
        <taxon>Odocoileinae</taxon>
        <taxon>Rangifer</taxon>
    </lineage>
</organism>
<feature type="compositionally biased region" description="Pro residues" evidence="1">
    <location>
        <begin position="98"/>
        <end position="110"/>
    </location>
</feature>
<evidence type="ECO:0000313" key="3">
    <source>
        <dbReference type="Proteomes" id="UP001176941"/>
    </source>
</evidence>